<evidence type="ECO:0000259" key="5">
    <source>
        <dbReference type="PROSITE" id="PS50931"/>
    </source>
</evidence>
<name>A0ABR7T553_HELCL</name>
<dbReference type="InterPro" id="IPR050950">
    <property type="entry name" value="HTH-type_LysR_regulators"/>
</dbReference>
<evidence type="ECO:0000256" key="4">
    <source>
        <dbReference type="ARBA" id="ARBA00023163"/>
    </source>
</evidence>
<evidence type="ECO:0000256" key="1">
    <source>
        <dbReference type="ARBA" id="ARBA00009437"/>
    </source>
</evidence>
<dbReference type="Pfam" id="PF00126">
    <property type="entry name" value="HTH_1"/>
    <property type="match status" value="1"/>
</dbReference>
<dbReference type="Gene3D" id="1.10.10.10">
    <property type="entry name" value="Winged helix-like DNA-binding domain superfamily/Winged helix DNA-binding domain"/>
    <property type="match status" value="1"/>
</dbReference>
<dbReference type="InterPro" id="IPR000847">
    <property type="entry name" value="LysR_HTH_N"/>
</dbReference>
<keyword evidence="4" id="KW-0804">Transcription</keyword>
<dbReference type="PANTHER" id="PTHR30419:SF8">
    <property type="entry name" value="NITROGEN ASSIMILATION TRANSCRIPTIONAL ACTIVATOR-RELATED"/>
    <property type="match status" value="1"/>
</dbReference>
<keyword evidence="2" id="KW-0805">Transcription regulation</keyword>
<dbReference type="RefSeq" id="WP_188040560.1">
    <property type="nucleotide sequence ID" value="NZ_JACVHF010000010.1"/>
</dbReference>
<protein>
    <submittedName>
        <fullName evidence="6">LysR family transcriptional regulator</fullName>
    </submittedName>
</protein>
<dbReference type="PANTHER" id="PTHR30419">
    <property type="entry name" value="HTH-TYPE TRANSCRIPTIONAL REGULATOR YBHD"/>
    <property type="match status" value="1"/>
</dbReference>
<dbReference type="SUPFAM" id="SSF46785">
    <property type="entry name" value="Winged helix' DNA-binding domain"/>
    <property type="match status" value="1"/>
</dbReference>
<evidence type="ECO:0000313" key="7">
    <source>
        <dbReference type="Proteomes" id="UP000617402"/>
    </source>
</evidence>
<proteinExistence type="inferred from homology"/>
<evidence type="ECO:0000256" key="3">
    <source>
        <dbReference type="ARBA" id="ARBA00023125"/>
    </source>
</evidence>
<sequence length="306" mass="34952">MDVRHLEYFIEVARHRSFTKASQVLHISQPSISKTIKILEDELGVTLFHRSAKQIELTDAGKAVLGQAQQILASFQNLTSELSDVMNIKKGNIRIGIPPNAGSSPFPRLIGEFKKAFPQITIQLVEIGSKKIEQGISEGTLDIGVVCTIPEKKQTLSMFSFVKEPLMLIVPGNHRLSKKQVVDYSELKDESFVFYREDFSLYDRIIERCNLCGYKPKIICQSSQWDFMTEMVASQLGIALLPQRICEKVNSDQVKVLPLRDPQIYWNLTVIWNKYRYLSHATRQWLIFTSSLLRIDTECQLIKTGI</sequence>
<organism evidence="6 7">
    <name type="scientific">Heliobacterium chlorum</name>
    <dbReference type="NCBI Taxonomy" id="2698"/>
    <lineage>
        <taxon>Bacteria</taxon>
        <taxon>Bacillati</taxon>
        <taxon>Bacillota</taxon>
        <taxon>Clostridia</taxon>
        <taxon>Eubacteriales</taxon>
        <taxon>Heliobacteriaceae</taxon>
        <taxon>Heliobacterium</taxon>
    </lineage>
</organism>
<evidence type="ECO:0000256" key="2">
    <source>
        <dbReference type="ARBA" id="ARBA00023015"/>
    </source>
</evidence>
<evidence type="ECO:0000313" key="6">
    <source>
        <dbReference type="EMBL" id="MBC9785065.1"/>
    </source>
</evidence>
<dbReference type="InterPro" id="IPR036388">
    <property type="entry name" value="WH-like_DNA-bd_sf"/>
</dbReference>
<reference evidence="6 7" key="1">
    <citation type="submission" date="2020-07" db="EMBL/GenBank/DDBJ databases">
        <title>Draft whole-genome sequence of Heliobacterium chlorum DSM 3682, type strain.</title>
        <authorList>
            <person name="Kyndt J.A."/>
            <person name="Meyer T.E."/>
            <person name="Imhoff J.F."/>
        </authorList>
    </citation>
    <scope>NUCLEOTIDE SEQUENCE [LARGE SCALE GENOMIC DNA]</scope>
    <source>
        <strain evidence="6 7">DSM 3682</strain>
    </source>
</reference>
<feature type="domain" description="HTH lysR-type" evidence="5">
    <location>
        <begin position="1"/>
        <end position="58"/>
    </location>
</feature>
<gene>
    <name evidence="6" type="ORF">H1S01_11140</name>
</gene>
<dbReference type="EMBL" id="JACVHF010000010">
    <property type="protein sequence ID" value="MBC9785065.1"/>
    <property type="molecule type" value="Genomic_DNA"/>
</dbReference>
<dbReference type="InterPro" id="IPR036390">
    <property type="entry name" value="WH_DNA-bd_sf"/>
</dbReference>
<comment type="caution">
    <text evidence="6">The sequence shown here is derived from an EMBL/GenBank/DDBJ whole genome shotgun (WGS) entry which is preliminary data.</text>
</comment>
<dbReference type="Gene3D" id="3.40.190.290">
    <property type="match status" value="1"/>
</dbReference>
<dbReference type="Proteomes" id="UP000617402">
    <property type="component" value="Unassembled WGS sequence"/>
</dbReference>
<dbReference type="CDD" id="cd08438">
    <property type="entry name" value="PBP2_CidR"/>
    <property type="match status" value="1"/>
</dbReference>
<accession>A0ABR7T553</accession>
<comment type="similarity">
    <text evidence="1">Belongs to the LysR transcriptional regulatory family.</text>
</comment>
<dbReference type="SUPFAM" id="SSF53850">
    <property type="entry name" value="Periplasmic binding protein-like II"/>
    <property type="match status" value="1"/>
</dbReference>
<dbReference type="PROSITE" id="PS50931">
    <property type="entry name" value="HTH_LYSR"/>
    <property type="match status" value="1"/>
</dbReference>
<dbReference type="Pfam" id="PF03466">
    <property type="entry name" value="LysR_substrate"/>
    <property type="match status" value="1"/>
</dbReference>
<keyword evidence="3" id="KW-0238">DNA-binding</keyword>
<dbReference type="InterPro" id="IPR005119">
    <property type="entry name" value="LysR_subst-bd"/>
</dbReference>
<dbReference type="PRINTS" id="PR00039">
    <property type="entry name" value="HTHLYSR"/>
</dbReference>
<keyword evidence="7" id="KW-1185">Reference proteome</keyword>